<evidence type="ECO:0000256" key="4">
    <source>
        <dbReference type="ARBA" id="ARBA00023002"/>
    </source>
</evidence>
<keyword evidence="4" id="KW-0560">Oxidoreductase</keyword>
<gene>
    <name evidence="7" type="ORF">CFD26_101288</name>
</gene>
<dbReference type="Pfam" id="PF01494">
    <property type="entry name" value="FAD_binding_3"/>
    <property type="match status" value="1"/>
</dbReference>
<evidence type="ECO:0000259" key="6">
    <source>
        <dbReference type="Pfam" id="PF01494"/>
    </source>
</evidence>
<accession>A0A229YY29</accession>
<keyword evidence="3" id="KW-0274">FAD</keyword>
<dbReference type="AlphaFoldDB" id="A0A229YY29"/>
<comment type="similarity">
    <text evidence="1">Belongs to the paxM FAD-dependent monooxygenase family.</text>
</comment>
<evidence type="ECO:0000313" key="7">
    <source>
        <dbReference type="EMBL" id="RLL95873.1"/>
    </source>
</evidence>
<dbReference type="SUPFAM" id="SSF54373">
    <property type="entry name" value="FAD-linked reductases, C-terminal domain"/>
    <property type="match status" value="1"/>
</dbReference>
<sequence length="449" mass="49213">MGDPRDLRITIIGSGMGGLAAAVAFAKKGFKDIDVFENAPGLGFVGAGIQIAPNLIRVLDRLGCWSESSIEKNGTNVSDATVLDGATNTVLARSDMTGIKALYGYPHYTGHRASLADTLYEAAQKEPNVHFHFGETLQEVTSFGPDQVTFMVKHFQGEPRVLRTDILIGADGIKSAVRNSLLGASELKGEVEETGQACYRILLSRKEMEPYPELLELLDGNSVKRWIGEKRHIIAYPIDNHNIYNIATCQPDVNFAGPTDATWTTKGNKKAMISVYADFCPVIQRMLQLVPDGDVVEWRLRSHTPLTKWTHGAVALLGDACHPTLPHLSQGAAMAIEDAATLAEVIARLPADGTNRGDVARALEVYHLLRKDRTATLVEMAALSGRTLHLGEGKAKIERDRQFREAGEKGENPDKWASPDVQKMIYEYDCIKDAQERFDGLYASPSLKL</sequence>
<dbReference type="InterPro" id="IPR036188">
    <property type="entry name" value="FAD/NAD-bd_sf"/>
</dbReference>
<dbReference type="PRINTS" id="PR00420">
    <property type="entry name" value="RNGMNOXGNASE"/>
</dbReference>
<evidence type="ECO:0000313" key="8">
    <source>
        <dbReference type="Proteomes" id="UP000215289"/>
    </source>
</evidence>
<evidence type="ECO:0000256" key="2">
    <source>
        <dbReference type="ARBA" id="ARBA00022630"/>
    </source>
</evidence>
<dbReference type="OrthoDB" id="1878542at2759"/>
<dbReference type="GO" id="GO:0004497">
    <property type="term" value="F:monooxygenase activity"/>
    <property type="evidence" value="ECO:0007669"/>
    <property type="project" value="UniProtKB-KW"/>
</dbReference>
<keyword evidence="2" id="KW-0285">Flavoprotein</keyword>
<evidence type="ECO:0000256" key="5">
    <source>
        <dbReference type="ARBA" id="ARBA00023033"/>
    </source>
</evidence>
<keyword evidence="8" id="KW-1185">Reference proteome</keyword>
<dbReference type="FunFam" id="3.50.50.60:FF:000115">
    <property type="entry name" value="Salicylate hydroxylase, putative"/>
    <property type="match status" value="1"/>
</dbReference>
<comment type="caution">
    <text evidence="7">The sequence shown here is derived from an EMBL/GenBank/DDBJ whole genome shotgun (WGS) entry which is preliminary data.</text>
</comment>
<dbReference type="InterPro" id="IPR050493">
    <property type="entry name" value="FAD-dep_Monooxygenase_BioMet"/>
</dbReference>
<reference evidence="7 8" key="1">
    <citation type="submission" date="2018-08" db="EMBL/GenBank/DDBJ databases">
        <title>Draft genome sequences of two Aspergillus turcosus clinical strains isolated from bronchoalveolar lavage fluid: one azole-susceptible and the other azole-resistant.</title>
        <authorList>
            <person name="Parent-Michaud M."/>
            <person name="Dufresne P.J."/>
            <person name="Fournier E."/>
            <person name="Martineau C."/>
            <person name="Moreira S."/>
            <person name="Perkins V."/>
            <person name="De Repentigny L."/>
            <person name="Dufresne S.F."/>
        </authorList>
    </citation>
    <scope>NUCLEOTIDE SEQUENCE [LARGE SCALE GENOMIC DNA]</scope>
    <source>
        <strain evidence="7">HMR AF 1038</strain>
    </source>
</reference>
<dbReference type="PANTHER" id="PTHR13789">
    <property type="entry name" value="MONOOXYGENASE"/>
    <property type="match status" value="1"/>
</dbReference>
<dbReference type="InterPro" id="IPR002938">
    <property type="entry name" value="FAD-bd"/>
</dbReference>
<organism evidence="7 8">
    <name type="scientific">Aspergillus turcosus</name>
    <dbReference type="NCBI Taxonomy" id="1245748"/>
    <lineage>
        <taxon>Eukaryota</taxon>
        <taxon>Fungi</taxon>
        <taxon>Dikarya</taxon>
        <taxon>Ascomycota</taxon>
        <taxon>Pezizomycotina</taxon>
        <taxon>Eurotiomycetes</taxon>
        <taxon>Eurotiomycetidae</taxon>
        <taxon>Eurotiales</taxon>
        <taxon>Aspergillaceae</taxon>
        <taxon>Aspergillus</taxon>
        <taxon>Aspergillus subgen. Fumigati</taxon>
    </lineage>
</organism>
<dbReference type="GO" id="GO:0071949">
    <property type="term" value="F:FAD binding"/>
    <property type="evidence" value="ECO:0007669"/>
    <property type="project" value="InterPro"/>
</dbReference>
<evidence type="ECO:0000256" key="3">
    <source>
        <dbReference type="ARBA" id="ARBA00022827"/>
    </source>
</evidence>
<feature type="domain" description="FAD-binding" evidence="6">
    <location>
        <begin position="8"/>
        <end position="349"/>
    </location>
</feature>
<evidence type="ECO:0000256" key="1">
    <source>
        <dbReference type="ARBA" id="ARBA00007992"/>
    </source>
</evidence>
<dbReference type="Gene3D" id="3.50.50.60">
    <property type="entry name" value="FAD/NAD(P)-binding domain"/>
    <property type="match status" value="1"/>
</dbReference>
<dbReference type="EMBL" id="NIDN02000133">
    <property type="protein sequence ID" value="RLL95873.1"/>
    <property type="molecule type" value="Genomic_DNA"/>
</dbReference>
<dbReference type="STRING" id="1245748.A0A229YY29"/>
<dbReference type="PANTHER" id="PTHR13789:SF147">
    <property type="entry name" value="PUTATIVE (AFU_ORTHOLOGUE AFUA_2G01950)-RELATED"/>
    <property type="match status" value="1"/>
</dbReference>
<name>A0A229YY29_9EURO</name>
<protein>
    <recommendedName>
        <fullName evidence="6">FAD-binding domain-containing protein</fullName>
    </recommendedName>
</protein>
<dbReference type="Proteomes" id="UP000215289">
    <property type="component" value="Unassembled WGS sequence"/>
</dbReference>
<dbReference type="SUPFAM" id="SSF51905">
    <property type="entry name" value="FAD/NAD(P)-binding domain"/>
    <property type="match status" value="1"/>
</dbReference>
<proteinExistence type="inferred from homology"/>
<keyword evidence="5" id="KW-0503">Monooxygenase</keyword>